<dbReference type="GeneID" id="28899216"/>
<dbReference type="GO" id="GO:0000781">
    <property type="term" value="C:chromosome, telomeric region"/>
    <property type="evidence" value="ECO:0007669"/>
    <property type="project" value="UniProtKB-SubCell"/>
</dbReference>
<feature type="compositionally biased region" description="Basic and acidic residues" evidence="4">
    <location>
        <begin position="325"/>
        <end position="334"/>
    </location>
</feature>
<evidence type="ECO:0000256" key="2">
    <source>
        <dbReference type="ARBA" id="ARBA00022454"/>
    </source>
</evidence>
<feature type="compositionally biased region" description="Basic and acidic residues" evidence="4">
    <location>
        <begin position="283"/>
        <end position="307"/>
    </location>
</feature>
<dbReference type="InterPro" id="IPR012340">
    <property type="entry name" value="NA-bd_OB-fold"/>
</dbReference>
<gene>
    <name evidence="6" type="ORF">L228DRAFT_258389</name>
</gene>
<feature type="region of interest" description="Disordered" evidence="4">
    <location>
        <begin position="16"/>
        <end position="38"/>
    </location>
</feature>
<dbReference type="Proteomes" id="UP000076632">
    <property type="component" value="Unassembled WGS sequence"/>
</dbReference>
<dbReference type="SUPFAM" id="SSF50249">
    <property type="entry name" value="Nucleic acid-binding proteins"/>
    <property type="match status" value="1"/>
</dbReference>
<evidence type="ECO:0000256" key="4">
    <source>
        <dbReference type="SAM" id="MobiDB-lite"/>
    </source>
</evidence>
<dbReference type="OrthoDB" id="77828at2759"/>
<feature type="compositionally biased region" description="Basic residues" evidence="4">
    <location>
        <begin position="310"/>
        <end position="324"/>
    </location>
</feature>
<evidence type="ECO:0000256" key="1">
    <source>
        <dbReference type="ARBA" id="ARBA00004574"/>
    </source>
</evidence>
<dbReference type="InterPro" id="IPR018856">
    <property type="entry name" value="Stn1_N"/>
</dbReference>
<keyword evidence="7" id="KW-1185">Reference proteome</keyword>
<keyword evidence="2" id="KW-0158">Chromosome</keyword>
<dbReference type="EMBL" id="KV407455">
    <property type="protein sequence ID" value="KZF24882.1"/>
    <property type="molecule type" value="Genomic_DNA"/>
</dbReference>
<dbReference type="Pfam" id="PF10451">
    <property type="entry name" value="Stn1"/>
    <property type="match status" value="1"/>
</dbReference>
<evidence type="ECO:0000313" key="7">
    <source>
        <dbReference type="Proteomes" id="UP000076632"/>
    </source>
</evidence>
<feature type="domain" description="CST complex subunit Stn1 N-terminal" evidence="5">
    <location>
        <begin position="79"/>
        <end position="129"/>
    </location>
</feature>
<evidence type="ECO:0000313" key="6">
    <source>
        <dbReference type="EMBL" id="KZF24882.1"/>
    </source>
</evidence>
<feature type="compositionally biased region" description="Basic and acidic residues" evidence="4">
    <location>
        <begin position="262"/>
        <end position="271"/>
    </location>
</feature>
<feature type="compositionally biased region" description="Polar residues" evidence="4">
    <location>
        <begin position="479"/>
        <end position="488"/>
    </location>
</feature>
<feature type="region of interest" description="Disordered" evidence="4">
    <location>
        <begin position="259"/>
        <end position="499"/>
    </location>
</feature>
<dbReference type="Gene3D" id="2.40.50.140">
    <property type="entry name" value="Nucleic acid-binding proteins"/>
    <property type="match status" value="1"/>
</dbReference>
<dbReference type="InParanoid" id="A0A165IGZ3"/>
<proteinExistence type="predicted"/>
<feature type="compositionally biased region" description="Basic residues" evidence="4">
    <location>
        <begin position="272"/>
        <end position="282"/>
    </location>
</feature>
<comment type="subcellular location">
    <subcellularLocation>
        <location evidence="1">Chromosome</location>
        <location evidence="1">Telomere</location>
    </subcellularLocation>
</comment>
<name>A0A165IGZ3_XYLHT</name>
<feature type="compositionally biased region" description="Basic and acidic residues" evidence="4">
    <location>
        <begin position="395"/>
        <end position="420"/>
    </location>
</feature>
<organism evidence="6 7">
    <name type="scientific">Xylona heveae (strain CBS 132557 / TC161)</name>
    <dbReference type="NCBI Taxonomy" id="1328760"/>
    <lineage>
        <taxon>Eukaryota</taxon>
        <taxon>Fungi</taxon>
        <taxon>Dikarya</taxon>
        <taxon>Ascomycota</taxon>
        <taxon>Pezizomycotina</taxon>
        <taxon>Xylonomycetes</taxon>
        <taxon>Xylonales</taxon>
        <taxon>Xylonaceae</taxon>
        <taxon>Xylona</taxon>
    </lineage>
</organism>
<accession>A0A165IGZ3</accession>
<dbReference type="AlphaFoldDB" id="A0A165IGZ3"/>
<evidence type="ECO:0000259" key="5">
    <source>
        <dbReference type="Pfam" id="PF10451"/>
    </source>
</evidence>
<protein>
    <recommendedName>
        <fullName evidence="5">CST complex subunit Stn1 N-terminal domain-containing protein</fullName>
    </recommendedName>
</protein>
<reference evidence="6 7" key="1">
    <citation type="journal article" date="2016" name="Fungal Biol.">
        <title>The genome of Xylona heveae provides a window into fungal endophytism.</title>
        <authorList>
            <person name="Gazis R."/>
            <person name="Kuo A."/>
            <person name="Riley R."/>
            <person name="LaButti K."/>
            <person name="Lipzen A."/>
            <person name="Lin J."/>
            <person name="Amirebrahimi M."/>
            <person name="Hesse C.N."/>
            <person name="Spatafora J.W."/>
            <person name="Henrissat B."/>
            <person name="Hainaut M."/>
            <person name="Grigoriev I.V."/>
            <person name="Hibbett D.S."/>
        </authorList>
    </citation>
    <scope>NUCLEOTIDE SEQUENCE [LARGE SCALE GENOMIC DNA]</scope>
    <source>
        <strain evidence="6 7">TC161</strain>
    </source>
</reference>
<keyword evidence="3" id="KW-0779">Telomere</keyword>
<dbReference type="RefSeq" id="XP_018190437.1">
    <property type="nucleotide sequence ID" value="XM_018334079.1"/>
</dbReference>
<feature type="compositionally biased region" description="Low complexity" evidence="4">
    <location>
        <begin position="421"/>
        <end position="440"/>
    </location>
</feature>
<evidence type="ECO:0000256" key="3">
    <source>
        <dbReference type="ARBA" id="ARBA00022895"/>
    </source>
</evidence>
<sequence length="499" mass="56552">MTTTTFTTTRTFDRTSALRHTRPRNEKDVVLSSGQRHQPLQPPLRYYPAYCFPASPTFGTWAHLSIADVRRLDSIDGYDFQSIYFHLNHPIKYVRLVGIIIAFDQYETRNVLTLDDGSGATIEVGCRRTEEEIQAQAQIRAGLDPSSDLYTGNGTGLKSTTTGAGKDKDKALANDRKASGNTATDQGINLSCYDVGSIVKVKGLIKVFRGTRQLELKRISPITSTTQEMHAWEENTHFRTTILSTPWYVSPAKEQQLFDEANGARRREQEKIKRHQARKRKQAEREKRHLEREKERQRKKEKLEEQARLSSRKPGGRIRSKGGNHRNEEAEEMFRGNPLDVRPGAIHVPIRTQDVARQQRQRDISPPPKTTSKLHSKSKLESKLGQENQSSKKRVRDEAFPMTDRTRLPERRVSNKDQTARRSSSSSSSAASDSSSTSSDEQTRPPAKSRTRDSHRSPRSHVTTQHGRGHRDGRAHANKMQQIQNTSIKPVGDFDALGL</sequence>